<dbReference type="AlphaFoldDB" id="A0A8J2JRC5"/>
<keyword evidence="2" id="KW-1185">Reference proteome</keyword>
<organism evidence="1 2">
    <name type="scientific">Allacma fusca</name>
    <dbReference type="NCBI Taxonomy" id="39272"/>
    <lineage>
        <taxon>Eukaryota</taxon>
        <taxon>Metazoa</taxon>
        <taxon>Ecdysozoa</taxon>
        <taxon>Arthropoda</taxon>
        <taxon>Hexapoda</taxon>
        <taxon>Collembola</taxon>
        <taxon>Symphypleona</taxon>
        <taxon>Sminthuridae</taxon>
        <taxon>Allacma</taxon>
    </lineage>
</organism>
<feature type="non-terminal residue" evidence="1">
    <location>
        <position position="1"/>
    </location>
</feature>
<dbReference type="Proteomes" id="UP000708208">
    <property type="component" value="Unassembled WGS sequence"/>
</dbReference>
<sequence length="21" mass="2286">VKFLQDGIIGLPFITRKIGGL</sequence>
<dbReference type="EMBL" id="CAJVCH010018353">
    <property type="protein sequence ID" value="CAG7685173.1"/>
    <property type="molecule type" value="Genomic_DNA"/>
</dbReference>
<protein>
    <submittedName>
        <fullName evidence="1">Uncharacterized protein</fullName>
    </submittedName>
</protein>
<evidence type="ECO:0000313" key="1">
    <source>
        <dbReference type="EMBL" id="CAG7685173.1"/>
    </source>
</evidence>
<comment type="caution">
    <text evidence="1">The sequence shown here is derived from an EMBL/GenBank/DDBJ whole genome shotgun (WGS) entry which is preliminary data.</text>
</comment>
<reference evidence="1" key="1">
    <citation type="submission" date="2021-06" db="EMBL/GenBank/DDBJ databases">
        <authorList>
            <person name="Hodson N. C."/>
            <person name="Mongue J. A."/>
            <person name="Jaron S. K."/>
        </authorList>
    </citation>
    <scope>NUCLEOTIDE SEQUENCE</scope>
</reference>
<proteinExistence type="predicted"/>
<accession>A0A8J2JRC5</accession>
<gene>
    <name evidence="1" type="ORF">AFUS01_LOCUS3107</name>
</gene>
<evidence type="ECO:0000313" key="2">
    <source>
        <dbReference type="Proteomes" id="UP000708208"/>
    </source>
</evidence>
<name>A0A8J2JRC5_9HEXA</name>